<evidence type="ECO:0000313" key="2">
    <source>
        <dbReference type="Proteomes" id="UP000585437"/>
    </source>
</evidence>
<accession>A0A7X0JN93</accession>
<dbReference type="EMBL" id="JACHBU010000010">
    <property type="protein sequence ID" value="MBB6510703.1"/>
    <property type="molecule type" value="Genomic_DNA"/>
</dbReference>
<dbReference type="Proteomes" id="UP000585437">
    <property type="component" value="Unassembled WGS sequence"/>
</dbReference>
<comment type="caution">
    <text evidence="1">The sequence shown here is derived from an EMBL/GenBank/DDBJ whole genome shotgun (WGS) entry which is preliminary data.</text>
</comment>
<evidence type="ECO:0000313" key="1">
    <source>
        <dbReference type="EMBL" id="MBB6510703.1"/>
    </source>
</evidence>
<name>A0A7X0JN93_9HYPH</name>
<reference evidence="1 2" key="1">
    <citation type="submission" date="2020-08" db="EMBL/GenBank/DDBJ databases">
        <title>The Agave Microbiome: Exploring the role of microbial communities in plant adaptations to desert environments.</title>
        <authorList>
            <person name="Partida-Martinez L.P."/>
        </authorList>
    </citation>
    <scope>NUCLEOTIDE SEQUENCE [LARGE SCALE GENOMIC DNA]</scope>
    <source>
        <strain evidence="1 2">AS3.12</strain>
    </source>
</reference>
<sequence>MVAGVFDVTQLNLIRDAHLDWCAVNTVEPTSVLGEEAVAYLLRAYGAGCDSPQEMIASLDRHISERASHVQLGSPAIPSSGDER</sequence>
<protein>
    <submittedName>
        <fullName evidence="1">Uncharacterized protein</fullName>
    </submittedName>
</protein>
<dbReference type="AlphaFoldDB" id="A0A7X0JN93"/>
<gene>
    <name evidence="1" type="ORF">F4695_004095</name>
</gene>
<keyword evidence="2" id="KW-1185">Reference proteome</keyword>
<proteinExistence type="predicted"/>
<organism evidence="1 2">
    <name type="scientific">Rhizobium soli</name>
    <dbReference type="NCBI Taxonomy" id="424798"/>
    <lineage>
        <taxon>Bacteria</taxon>
        <taxon>Pseudomonadati</taxon>
        <taxon>Pseudomonadota</taxon>
        <taxon>Alphaproteobacteria</taxon>
        <taxon>Hyphomicrobiales</taxon>
        <taxon>Rhizobiaceae</taxon>
        <taxon>Rhizobium/Agrobacterium group</taxon>
        <taxon>Rhizobium</taxon>
    </lineage>
</organism>